<evidence type="ECO:0000256" key="7">
    <source>
        <dbReference type="SAM" id="SignalP"/>
    </source>
</evidence>
<dbReference type="GO" id="GO:0005179">
    <property type="term" value="F:hormone activity"/>
    <property type="evidence" value="ECO:0007669"/>
    <property type="project" value="UniProtKB-KW"/>
</dbReference>
<dbReference type="PANTHER" id="PTHR10560:SF0">
    <property type="entry name" value="THROMBOPOIETIN"/>
    <property type="match status" value="1"/>
</dbReference>
<dbReference type="Proteomes" id="UP000007635">
    <property type="component" value="Chromosome I"/>
</dbReference>
<reference evidence="8 9" key="1">
    <citation type="journal article" date="2021" name="G3 (Bethesda)">
        <title>Improved contiguity of the threespine stickleback genome using long-read sequencing.</title>
        <authorList>
            <person name="Nath S."/>
            <person name="Shaw D.E."/>
            <person name="White M.A."/>
        </authorList>
    </citation>
    <scope>NUCLEOTIDE SEQUENCE [LARGE SCALE GENOMIC DNA]</scope>
    <source>
        <strain evidence="8 9">Lake Benthic</strain>
    </source>
</reference>
<dbReference type="GO" id="GO:0005125">
    <property type="term" value="F:cytokine activity"/>
    <property type="evidence" value="ECO:0007669"/>
    <property type="project" value="InterPro"/>
</dbReference>
<dbReference type="Gene3D" id="1.20.1250.10">
    <property type="match status" value="1"/>
</dbReference>
<keyword evidence="3" id="KW-0964">Secreted</keyword>
<dbReference type="Ensembl" id="ENSGACT00000038263.1">
    <property type="protein sequence ID" value="ENSGACP00000033718.1"/>
    <property type="gene ID" value="ENSGACG00000023739.1"/>
</dbReference>
<dbReference type="InterPro" id="IPR003978">
    <property type="entry name" value="Thrombopoietin"/>
</dbReference>
<sequence length="178" mass="20077">MADGQSSPPCAPLGVLLLLIGGICSVQAGPTDFWCNRQVRKTMEKEIVALCTQVACVGADTLDSPVQLPCVMLHASEWENKTLQQKSAEVVEALRVFWDGVRVAKNQSTSECQTSLLEKLERHMANYVAIVSRLQMQVHTTQTCTDAYSQLPVPARRWRELNDNWGIWIFRTFWLRGR</sequence>
<dbReference type="PANTHER" id="PTHR10560">
    <property type="entry name" value="THROMBOPOIETIN"/>
    <property type="match status" value="1"/>
</dbReference>
<protein>
    <submittedName>
        <fullName evidence="8">Uncharacterized protein</fullName>
    </submittedName>
</protein>
<evidence type="ECO:0000256" key="6">
    <source>
        <dbReference type="ARBA" id="ARBA00023157"/>
    </source>
</evidence>
<dbReference type="GO" id="GO:0008283">
    <property type="term" value="P:cell population proliferation"/>
    <property type="evidence" value="ECO:0007669"/>
    <property type="project" value="InterPro"/>
</dbReference>
<comment type="similarity">
    <text evidence="2">Belongs to the EPO/TPO family.</text>
</comment>
<keyword evidence="6" id="KW-1015">Disulfide bond</keyword>
<evidence type="ECO:0000313" key="8">
    <source>
        <dbReference type="Ensembl" id="ENSGACP00000033718.1"/>
    </source>
</evidence>
<evidence type="ECO:0000256" key="1">
    <source>
        <dbReference type="ARBA" id="ARBA00004613"/>
    </source>
</evidence>
<organism evidence="8 9">
    <name type="scientific">Gasterosteus aculeatus aculeatus</name>
    <name type="common">three-spined stickleback</name>
    <dbReference type="NCBI Taxonomy" id="481459"/>
    <lineage>
        <taxon>Eukaryota</taxon>
        <taxon>Metazoa</taxon>
        <taxon>Chordata</taxon>
        <taxon>Craniata</taxon>
        <taxon>Vertebrata</taxon>
        <taxon>Euteleostomi</taxon>
        <taxon>Actinopterygii</taxon>
        <taxon>Neopterygii</taxon>
        <taxon>Teleostei</taxon>
        <taxon>Neoteleostei</taxon>
        <taxon>Acanthomorphata</taxon>
        <taxon>Eupercaria</taxon>
        <taxon>Perciformes</taxon>
        <taxon>Cottioidei</taxon>
        <taxon>Gasterosteales</taxon>
        <taxon>Gasterosteidae</taxon>
        <taxon>Gasterosteus</taxon>
    </lineage>
</organism>
<reference evidence="8" key="3">
    <citation type="submission" date="2025-09" db="UniProtKB">
        <authorList>
            <consortium name="Ensembl"/>
        </authorList>
    </citation>
    <scope>IDENTIFICATION</scope>
</reference>
<dbReference type="GO" id="GO:0005576">
    <property type="term" value="C:extracellular region"/>
    <property type="evidence" value="ECO:0007669"/>
    <property type="project" value="UniProtKB-SubCell"/>
</dbReference>
<keyword evidence="9" id="KW-1185">Reference proteome</keyword>
<feature type="signal peptide" evidence="7">
    <location>
        <begin position="1"/>
        <end position="28"/>
    </location>
</feature>
<evidence type="ECO:0000256" key="3">
    <source>
        <dbReference type="ARBA" id="ARBA00022525"/>
    </source>
</evidence>
<dbReference type="InterPro" id="IPR001323">
    <property type="entry name" value="EPO_TPO"/>
</dbReference>
<dbReference type="Pfam" id="PF00758">
    <property type="entry name" value="EPO_TPO"/>
    <property type="match status" value="1"/>
</dbReference>
<accession>A0AAQ4P6Y5</accession>
<keyword evidence="4" id="KW-0372">Hormone</keyword>
<dbReference type="GeneTree" id="ENSGT01020000230768"/>
<reference evidence="8" key="2">
    <citation type="submission" date="2025-08" db="UniProtKB">
        <authorList>
            <consortium name="Ensembl"/>
        </authorList>
    </citation>
    <scope>IDENTIFICATION</scope>
</reference>
<feature type="chain" id="PRO_5042855858" evidence="7">
    <location>
        <begin position="29"/>
        <end position="178"/>
    </location>
</feature>
<evidence type="ECO:0000256" key="2">
    <source>
        <dbReference type="ARBA" id="ARBA00005782"/>
    </source>
</evidence>
<proteinExistence type="inferred from homology"/>
<dbReference type="InterPro" id="IPR009079">
    <property type="entry name" value="4_helix_cytokine-like_core"/>
</dbReference>
<evidence type="ECO:0000256" key="5">
    <source>
        <dbReference type="ARBA" id="ARBA00022729"/>
    </source>
</evidence>
<evidence type="ECO:0000313" key="9">
    <source>
        <dbReference type="Proteomes" id="UP000007635"/>
    </source>
</evidence>
<evidence type="ECO:0000256" key="4">
    <source>
        <dbReference type="ARBA" id="ARBA00022702"/>
    </source>
</evidence>
<dbReference type="SUPFAM" id="SSF47266">
    <property type="entry name" value="4-helical cytokines"/>
    <property type="match status" value="1"/>
</dbReference>
<dbReference type="AlphaFoldDB" id="A0AAQ4P6Y5"/>
<name>A0AAQ4P6Y5_GASAC</name>
<comment type="subcellular location">
    <subcellularLocation>
        <location evidence="1">Secreted</location>
    </subcellularLocation>
</comment>
<keyword evidence="5 7" id="KW-0732">Signal</keyword>